<dbReference type="RefSeq" id="WP_023569328.1">
    <property type="nucleotide sequence ID" value="NZ_AVBI01000001.1"/>
</dbReference>
<keyword evidence="1" id="KW-0732">Signal</keyword>
<name>V6S5J8_9FLAO</name>
<dbReference type="EMBL" id="VLKQ01000005">
    <property type="protein sequence ID" value="TWI12825.1"/>
    <property type="molecule type" value="Genomic_DNA"/>
</dbReference>
<dbReference type="Proteomes" id="UP000319848">
    <property type="component" value="Unassembled WGS sequence"/>
</dbReference>
<protein>
    <recommendedName>
        <fullName evidence="4">Lipoprotein</fullName>
    </recommendedName>
</protein>
<evidence type="ECO:0000313" key="2">
    <source>
        <dbReference type="EMBL" id="TWI12825.1"/>
    </source>
</evidence>
<evidence type="ECO:0000256" key="1">
    <source>
        <dbReference type="SAM" id="SignalP"/>
    </source>
</evidence>
<reference evidence="2 3" key="1">
    <citation type="journal article" date="2015" name="Stand. Genomic Sci.">
        <title>Genomic Encyclopedia of Bacterial and Archaeal Type Strains, Phase III: the genomes of soil and plant-associated and newly described type strains.</title>
        <authorList>
            <person name="Whitman W.B."/>
            <person name="Woyke T."/>
            <person name="Klenk H.P."/>
            <person name="Zhou Y."/>
            <person name="Lilburn T.G."/>
            <person name="Beck B.J."/>
            <person name="De Vos P."/>
            <person name="Vandamme P."/>
            <person name="Eisen J.A."/>
            <person name="Garrity G."/>
            <person name="Hugenholtz P."/>
            <person name="Kyrpides N.C."/>
        </authorList>
    </citation>
    <scope>NUCLEOTIDE SEQUENCE [LARGE SCALE GENOMIC DNA]</scope>
    <source>
        <strain evidence="2 3">CGMCC 1.7270</strain>
    </source>
</reference>
<dbReference type="PROSITE" id="PS51257">
    <property type="entry name" value="PROKAR_LIPOPROTEIN"/>
    <property type="match status" value="1"/>
</dbReference>
<dbReference type="STRING" id="1341154.FCR2A7T_01340"/>
<feature type="signal peptide" evidence="1">
    <location>
        <begin position="1"/>
        <end position="22"/>
    </location>
</feature>
<accession>V6S5J8</accession>
<organism evidence="2 3">
    <name type="scientific">Flavobacterium cauense R2A-7</name>
    <dbReference type="NCBI Taxonomy" id="1341154"/>
    <lineage>
        <taxon>Bacteria</taxon>
        <taxon>Pseudomonadati</taxon>
        <taxon>Bacteroidota</taxon>
        <taxon>Flavobacteriia</taxon>
        <taxon>Flavobacteriales</taxon>
        <taxon>Flavobacteriaceae</taxon>
        <taxon>Flavobacterium</taxon>
    </lineage>
</organism>
<dbReference type="OrthoDB" id="1376295at2"/>
<evidence type="ECO:0000313" key="3">
    <source>
        <dbReference type="Proteomes" id="UP000319848"/>
    </source>
</evidence>
<proteinExistence type="predicted"/>
<keyword evidence="3" id="KW-1185">Reference proteome</keyword>
<dbReference type="AlphaFoldDB" id="V6S5J8"/>
<sequence length="157" mass="17717">MKNTAIVLIVVFLMLGCSSKKAPVTERKEAVIQYRDDFRSVSETGKRKFLTEMKANGETASVLILTKGFKGEDVVVTNEKKTLYKGNPISHLETGIAGYLTIDNTLATRISDKLSEKEAVIDPENARKYKFVYVMKDYAQQGNPYLITYSNKLRPLR</sequence>
<comment type="caution">
    <text evidence="2">The sequence shown here is derived from an EMBL/GenBank/DDBJ whole genome shotgun (WGS) entry which is preliminary data.</text>
</comment>
<evidence type="ECO:0008006" key="4">
    <source>
        <dbReference type="Google" id="ProtNLM"/>
    </source>
</evidence>
<feature type="chain" id="PRO_5030178814" description="Lipoprotein" evidence="1">
    <location>
        <begin position="23"/>
        <end position="157"/>
    </location>
</feature>
<gene>
    <name evidence="2" type="ORF">IP98_01298</name>
</gene>